<reference evidence="2 3" key="1">
    <citation type="submission" date="2024-05" db="EMBL/GenBank/DDBJ databases">
        <title>Sphingomonas sp. HF-S3 16S ribosomal RNA gene Genome sequencing and assembly.</title>
        <authorList>
            <person name="Lee H."/>
        </authorList>
    </citation>
    <scope>NUCLEOTIDE SEQUENCE [LARGE SCALE GENOMIC DNA]</scope>
    <source>
        <strain evidence="2 3">HF-S3</strain>
    </source>
</reference>
<proteinExistence type="predicted"/>
<keyword evidence="3" id="KW-1185">Reference proteome</keyword>
<feature type="transmembrane region" description="Helical" evidence="1">
    <location>
        <begin position="222"/>
        <end position="247"/>
    </location>
</feature>
<feature type="transmembrane region" description="Helical" evidence="1">
    <location>
        <begin position="82"/>
        <end position="115"/>
    </location>
</feature>
<feature type="transmembrane region" description="Helical" evidence="1">
    <location>
        <begin position="121"/>
        <end position="146"/>
    </location>
</feature>
<dbReference type="RefSeq" id="WP_346244729.1">
    <property type="nucleotide sequence ID" value="NZ_JBDIZK010000001.1"/>
</dbReference>
<accession>A0ABV0B5B1</accession>
<gene>
    <name evidence="2" type="ORF">TPR58_00980</name>
</gene>
<evidence type="ECO:0000313" key="2">
    <source>
        <dbReference type="EMBL" id="MEN3745721.1"/>
    </source>
</evidence>
<comment type="caution">
    <text evidence="2">The sequence shown here is derived from an EMBL/GenBank/DDBJ whole genome shotgun (WGS) entry which is preliminary data.</text>
</comment>
<keyword evidence="1" id="KW-0472">Membrane</keyword>
<name>A0ABV0B5B1_9SPHN</name>
<evidence type="ECO:0000256" key="1">
    <source>
        <dbReference type="SAM" id="Phobius"/>
    </source>
</evidence>
<evidence type="ECO:0008006" key="4">
    <source>
        <dbReference type="Google" id="ProtNLM"/>
    </source>
</evidence>
<evidence type="ECO:0000313" key="3">
    <source>
        <dbReference type="Proteomes" id="UP001427805"/>
    </source>
</evidence>
<sequence length="274" mass="29656">MIAIYAAFGLLLGTSMIFMPGQAADPSAMGQFGAGALLMILLVYLLQFFLSIILINAVYRAMLRPSESSFAFMRIGGDEFRMLGLAVIFFIGIVILYLLMLLATMVVAFVIGAIAGQNTAVAGVLTFVLGIGFFALWIWVLVRLSLIFPMTFHRRRIAIDEGWALGKGRFWTLFGSYLVVWLLIVVLALVFFWSIFAAIFAAAGSGDPTAAQFAVAQMMGSVATVIMFVIGTFVLSLMAFVLGYGVVGSAARELLAETGDVPEADAYRTAEIFE</sequence>
<organism evidence="2 3">
    <name type="scientific">Sphingomonas rustica</name>
    <dbReference type="NCBI Taxonomy" id="3103142"/>
    <lineage>
        <taxon>Bacteria</taxon>
        <taxon>Pseudomonadati</taxon>
        <taxon>Pseudomonadota</taxon>
        <taxon>Alphaproteobacteria</taxon>
        <taxon>Sphingomonadales</taxon>
        <taxon>Sphingomonadaceae</taxon>
        <taxon>Sphingomonas</taxon>
    </lineage>
</organism>
<keyword evidence="1" id="KW-0812">Transmembrane</keyword>
<feature type="transmembrane region" description="Helical" evidence="1">
    <location>
        <begin position="33"/>
        <end position="61"/>
    </location>
</feature>
<keyword evidence="1" id="KW-1133">Transmembrane helix</keyword>
<feature type="transmembrane region" description="Helical" evidence="1">
    <location>
        <begin position="177"/>
        <end position="202"/>
    </location>
</feature>
<dbReference type="EMBL" id="JBDIZK010000001">
    <property type="protein sequence ID" value="MEN3745721.1"/>
    <property type="molecule type" value="Genomic_DNA"/>
</dbReference>
<protein>
    <recommendedName>
        <fullName evidence="4">Glycerophosphoryl diester phosphodiesterase membrane domain-containing protein</fullName>
    </recommendedName>
</protein>
<dbReference type="Proteomes" id="UP001427805">
    <property type="component" value="Unassembled WGS sequence"/>
</dbReference>